<organism evidence="3 4">
    <name type="scientific">Galactobacter valiniphilus</name>
    <dbReference type="NCBI Taxonomy" id="2676122"/>
    <lineage>
        <taxon>Bacteria</taxon>
        <taxon>Bacillati</taxon>
        <taxon>Actinomycetota</taxon>
        <taxon>Actinomycetes</taxon>
        <taxon>Micrococcales</taxon>
        <taxon>Micrococcaceae</taxon>
        <taxon>Galactobacter</taxon>
    </lineage>
</organism>
<evidence type="ECO:0000259" key="2">
    <source>
        <dbReference type="Pfam" id="PF14024"/>
    </source>
</evidence>
<name>A0A399JCV0_9MICC</name>
<dbReference type="AlphaFoldDB" id="A0A399JCV0"/>
<proteinExistence type="predicted"/>
<comment type="caution">
    <text evidence="3">The sequence shown here is derived from an EMBL/GenBank/DDBJ whole genome shotgun (WGS) entry which is preliminary data.</text>
</comment>
<feature type="region of interest" description="Disordered" evidence="1">
    <location>
        <begin position="1"/>
        <end position="54"/>
    </location>
</feature>
<keyword evidence="4" id="KW-1185">Reference proteome</keyword>
<feature type="compositionally biased region" description="Acidic residues" evidence="1">
    <location>
        <begin position="359"/>
        <end position="373"/>
    </location>
</feature>
<evidence type="ECO:0000313" key="4">
    <source>
        <dbReference type="Proteomes" id="UP000265419"/>
    </source>
</evidence>
<dbReference type="Pfam" id="PF14024">
    <property type="entry name" value="DUF4240"/>
    <property type="match status" value="1"/>
</dbReference>
<dbReference type="InterPro" id="IPR025334">
    <property type="entry name" value="DUF4240"/>
</dbReference>
<feature type="domain" description="DUF4240" evidence="2">
    <location>
        <begin position="185"/>
        <end position="305"/>
    </location>
</feature>
<evidence type="ECO:0000256" key="1">
    <source>
        <dbReference type="SAM" id="MobiDB-lite"/>
    </source>
</evidence>
<feature type="region of interest" description="Disordered" evidence="1">
    <location>
        <begin position="350"/>
        <end position="387"/>
    </location>
</feature>
<dbReference type="Proteomes" id="UP000265419">
    <property type="component" value="Unassembled WGS sequence"/>
</dbReference>
<sequence>MSPSDGSRPLARAPSLTGRRSLHGGTAGVSGRVGARGSETPAPMRPQSLGERCGGQNIRCPGGKRGTFCYVFLRITHDVCLGVARGGPRGRVFSRTVGRNPGQSAAAAVRGIGMRSIRATTAGALGTALCLSLALAACTPAGQPCTGGEPSGAAAGQPGASSATDPAAPITPATDTAAPVPARQAAFWRVLDSVQALPLAARVKALEVRLATMSTAELEQYLLGYVDAHRQLYTWRHWGAASAFFGFVSDDVFFDVRGWVMLHGSQKYGQFLKDPDGLGGFGVTGDGEEVSEGELLDYAPAAAFRKPGGAALQERDDLNVYASLDKPTGEPLPEDVPVRELFPKNAAAGEGKPWYLPDEIPEGLEGELPEDLASELPGEVLGESPEG</sequence>
<reference evidence="3 4" key="1">
    <citation type="submission" date="2018-07" db="EMBL/GenBank/DDBJ databases">
        <title>Arthrobacter sp. nov., isolated from raw cow's milk with high bacterial count.</title>
        <authorList>
            <person name="Hahne J."/>
            <person name="Isele D."/>
            <person name="Lipski A."/>
        </authorList>
    </citation>
    <scope>NUCLEOTIDE SEQUENCE [LARGE SCALE GENOMIC DNA]</scope>
    <source>
        <strain evidence="3 4">JZ R-35</strain>
    </source>
</reference>
<protein>
    <submittedName>
        <fullName evidence="3">DUF4240 domain-containing protein</fullName>
    </submittedName>
</protein>
<feature type="compositionally biased region" description="Low complexity" evidence="1">
    <location>
        <begin position="147"/>
        <end position="177"/>
    </location>
</feature>
<dbReference type="EMBL" id="QQXK01000016">
    <property type="protein sequence ID" value="RII42079.1"/>
    <property type="molecule type" value="Genomic_DNA"/>
</dbReference>
<accession>A0A399JCV0</accession>
<feature type="region of interest" description="Disordered" evidence="1">
    <location>
        <begin position="146"/>
        <end position="177"/>
    </location>
</feature>
<evidence type="ECO:0000313" key="3">
    <source>
        <dbReference type="EMBL" id="RII42079.1"/>
    </source>
</evidence>
<gene>
    <name evidence="3" type="ORF">DWB68_09150</name>
</gene>